<evidence type="ECO:0000259" key="1">
    <source>
        <dbReference type="Pfam" id="PF01471"/>
    </source>
</evidence>
<dbReference type="SUPFAM" id="SSF55166">
    <property type="entry name" value="Hedgehog/DD-peptidase"/>
    <property type="match status" value="1"/>
</dbReference>
<sequence>MPIVREVVETRADGTFSTRAVKGLSLQIIDEINLLIPNVLVSFDDLDVSGDEATVNFFLQPKAKDALRRAIRRRGKTLRLTSAYRTVVQQHLLFSWQGTRAVSIAAKPGRSNHEDGFAIDTPDWMEWRDALEAEGWEWFGDGDEVHFTYIGGGVRDDIGDIGVKAFQILWNKQNPDDQLHPPDWLDGQYGPLTASRLDRSPAGGFSRARILKLLTPPMEGEDVRKVQQALLALGFLQTDQVTGIYDAATKLAIEIFQKKEGLSVDGQVGPQTRRSLKLPA</sequence>
<dbReference type="Gene3D" id="3.30.1380.10">
    <property type="match status" value="1"/>
</dbReference>
<keyword evidence="4" id="KW-1185">Reference proteome</keyword>
<dbReference type="AlphaFoldDB" id="A0A1Z4JJ42"/>
<proteinExistence type="predicted"/>
<dbReference type="InterPro" id="IPR002477">
    <property type="entry name" value="Peptidoglycan-bd-like"/>
</dbReference>
<dbReference type="InterPro" id="IPR009045">
    <property type="entry name" value="Zn_M74/Hedgehog-like"/>
</dbReference>
<dbReference type="Gene3D" id="1.10.101.10">
    <property type="entry name" value="PGBD-like superfamily/PGBD"/>
    <property type="match status" value="1"/>
</dbReference>
<dbReference type="SUPFAM" id="SSF47090">
    <property type="entry name" value="PGBD-like"/>
    <property type="match status" value="1"/>
</dbReference>
<dbReference type="GO" id="GO:0006508">
    <property type="term" value="P:proteolysis"/>
    <property type="evidence" value="ECO:0007669"/>
    <property type="project" value="InterPro"/>
</dbReference>
<accession>A0A1Z4JJ42</accession>
<dbReference type="GO" id="GO:0008233">
    <property type="term" value="F:peptidase activity"/>
    <property type="evidence" value="ECO:0007669"/>
    <property type="project" value="InterPro"/>
</dbReference>
<feature type="domain" description="Peptidoglycan binding-like" evidence="1">
    <location>
        <begin position="220"/>
        <end position="276"/>
    </location>
</feature>
<evidence type="ECO:0000313" key="3">
    <source>
        <dbReference type="EMBL" id="BAY56789.1"/>
    </source>
</evidence>
<dbReference type="CDD" id="cd14814">
    <property type="entry name" value="Peptidase_M15"/>
    <property type="match status" value="1"/>
</dbReference>
<dbReference type="Pfam" id="PF02557">
    <property type="entry name" value="VanY"/>
    <property type="match status" value="1"/>
</dbReference>
<protein>
    <submittedName>
        <fullName evidence="3">Putative peptidoglycan-binding domain-containing protein</fullName>
    </submittedName>
</protein>
<dbReference type="Pfam" id="PF01471">
    <property type="entry name" value="PG_binding_1"/>
    <property type="match status" value="1"/>
</dbReference>
<evidence type="ECO:0000259" key="2">
    <source>
        <dbReference type="Pfam" id="PF02557"/>
    </source>
</evidence>
<reference evidence="3 4" key="1">
    <citation type="submission" date="2017-06" db="EMBL/GenBank/DDBJ databases">
        <title>Genome sequencing of cyanobaciteial culture collection at National Institute for Environmental Studies (NIES).</title>
        <authorList>
            <person name="Hirose Y."/>
            <person name="Shimura Y."/>
            <person name="Fujisawa T."/>
            <person name="Nakamura Y."/>
            <person name="Kawachi M."/>
        </authorList>
    </citation>
    <scope>NUCLEOTIDE SEQUENCE [LARGE SCALE GENOMIC DNA]</scope>
    <source>
        <strain evidence="3 4">NIES-2135</strain>
    </source>
</reference>
<dbReference type="InterPro" id="IPR036365">
    <property type="entry name" value="PGBD-like_sf"/>
</dbReference>
<dbReference type="Proteomes" id="UP000217895">
    <property type="component" value="Chromosome"/>
</dbReference>
<gene>
    <name evidence="3" type="ORF">NIES2135_36290</name>
</gene>
<evidence type="ECO:0000313" key="4">
    <source>
        <dbReference type="Proteomes" id="UP000217895"/>
    </source>
</evidence>
<organism evidence="3 4">
    <name type="scientific">Leptolyngbya boryana NIES-2135</name>
    <dbReference type="NCBI Taxonomy" id="1973484"/>
    <lineage>
        <taxon>Bacteria</taxon>
        <taxon>Bacillati</taxon>
        <taxon>Cyanobacteriota</taxon>
        <taxon>Cyanophyceae</taxon>
        <taxon>Leptolyngbyales</taxon>
        <taxon>Leptolyngbyaceae</taxon>
        <taxon>Leptolyngbya group</taxon>
        <taxon>Leptolyngbya</taxon>
    </lineage>
</organism>
<feature type="domain" description="D-alanyl-D-alanine carboxypeptidase-like core" evidence="2">
    <location>
        <begin position="64"/>
        <end position="124"/>
    </location>
</feature>
<name>A0A1Z4JJ42_LEPBY</name>
<dbReference type="InterPro" id="IPR036366">
    <property type="entry name" value="PGBDSf"/>
</dbReference>
<dbReference type="InterPro" id="IPR003709">
    <property type="entry name" value="VanY-like_core_dom"/>
</dbReference>
<dbReference type="EMBL" id="AP018203">
    <property type="protein sequence ID" value="BAY56789.1"/>
    <property type="molecule type" value="Genomic_DNA"/>
</dbReference>